<keyword evidence="1" id="KW-0998">Cell outer membrane</keyword>
<feature type="domain" description="TonB-dependent receptor plug" evidence="2">
    <location>
        <begin position="134"/>
        <end position="242"/>
    </location>
</feature>
<dbReference type="Pfam" id="PF13715">
    <property type="entry name" value="CarbopepD_reg_2"/>
    <property type="match status" value="1"/>
</dbReference>
<protein>
    <submittedName>
        <fullName evidence="3">TonB-dependent receptor</fullName>
    </submittedName>
</protein>
<dbReference type="InterPro" id="IPR023996">
    <property type="entry name" value="TonB-dep_OMP_SusC/RagA"/>
</dbReference>
<dbReference type="OrthoDB" id="721000at2"/>
<keyword evidence="1" id="KW-1134">Transmembrane beta strand</keyword>
<keyword evidence="1" id="KW-0812">Transmembrane</keyword>
<name>A0A4R0NLX4_9SPHI</name>
<dbReference type="InterPro" id="IPR039426">
    <property type="entry name" value="TonB-dep_rcpt-like"/>
</dbReference>
<keyword evidence="4" id="KW-1185">Reference proteome</keyword>
<sequence>MILTVFLTTAAFGLSRADSGPGDPGNKKGVSKSANYKKLSVVLKEIKGTVRDSVGVLPGATISVKGEPKTGTVTDPNGKFILEIPDNAVLVVGMVGYLTQEVPTAGKTSVDVLLKIDSKALEEVVVVAFGKQKKSDVIGAVSSVNVADLKIPSSNLTTALAGRVAGMIAYQRSGEPGADNADFFIRGVTTFGYKKDPLILLDGVEVDRTTLARLQPDDIASFSIAKDATATSLYGARGANGVVLITTKEGKEGQIAISVRMENSVSAATRNVELADPITYMKLGNEAVSTRLASGALPYRQEQIDNTVIGSGSIQYPSTDWQEALFKDYTINQRINMNASGGGKVARYYLAGTLNQDNGVLKANGKNNFNNNIDLKSYSLRSNVNINLTKTTEAVVRLSGIFDDYNGPIDGGAEIYRQVMRSNPVKFPAFYEPDEQNMLTKHILFGNAENGNYLNPYANLQRGYKEYSSSKMDAQFELKQDLSFLTEGLSLRGLFNTSRYSFFDVRRGYNPFYYNLASYDKTDGSYTLIALNETGGTEYLGYTEGDKVVSSTVYMEGAANYNRTFAEKHNISSMMVFVMRNNLRGNAGDLQSSLPFRNLGVSGRLTYSFASKYFAEVNFGYNGSERFYETNRFGFFPSAGIAYSISNEKFWEPISPYISKLKFRATYGLVGNDAIGNDYDRFFYLSNVDMNYGAIGFGTDNAYWRSGVRVSRYANNDITWEKAKKTNLGFEMSLFRNFNIEADYFQEYRTNILMTRAFIPTTMGLTNFPRANVGEASAKGIDGSIDYTQNFNSSFWLKARGNFTFATSKFEVNEEPDYKESYISKVGNSLSQQWGYIAERLFVDDMEALNSPKQNFGEYGGGDIKFRDVNGDGQVTPLDRVPIGHPTDPEIIYGFGLSAGLKGFDLSCFFQGSARSSFWIDPVATSPFSGQTQLLKAYADSYWSEENRDLYALWPRLSQNVNWNNAQPSTWFMRNQAFVRLKSVEAGYTLPKRLVEKVNIANARFYLNGLNLMSISNFKLWDVEMGGNGLGYPVQMTLNVGLNVSF</sequence>
<comment type="caution">
    <text evidence="3">The sequence shown here is derived from an EMBL/GenBank/DDBJ whole genome shotgun (WGS) entry which is preliminary data.</text>
</comment>
<evidence type="ECO:0000256" key="1">
    <source>
        <dbReference type="PROSITE-ProRule" id="PRU01360"/>
    </source>
</evidence>
<dbReference type="NCBIfam" id="TIGR04056">
    <property type="entry name" value="OMP_RagA_SusC"/>
    <property type="match status" value="1"/>
</dbReference>
<keyword evidence="3" id="KW-0675">Receptor</keyword>
<dbReference type="AlphaFoldDB" id="A0A4R0NLX4"/>
<proteinExistence type="inferred from homology"/>
<evidence type="ECO:0000259" key="2">
    <source>
        <dbReference type="Pfam" id="PF07715"/>
    </source>
</evidence>
<keyword evidence="1" id="KW-0472">Membrane</keyword>
<dbReference type="Pfam" id="PF07715">
    <property type="entry name" value="Plug"/>
    <property type="match status" value="1"/>
</dbReference>
<dbReference type="InterPro" id="IPR012910">
    <property type="entry name" value="Plug_dom"/>
</dbReference>
<dbReference type="InterPro" id="IPR037066">
    <property type="entry name" value="Plug_dom_sf"/>
</dbReference>
<dbReference type="SUPFAM" id="SSF49464">
    <property type="entry name" value="Carboxypeptidase regulatory domain-like"/>
    <property type="match status" value="1"/>
</dbReference>
<reference evidence="3 4" key="1">
    <citation type="submission" date="2019-02" db="EMBL/GenBank/DDBJ databases">
        <title>Pedobacter sp. RP-1-14 sp. nov., isolated from Arctic soil.</title>
        <authorList>
            <person name="Dahal R.H."/>
        </authorList>
    </citation>
    <scope>NUCLEOTIDE SEQUENCE [LARGE SCALE GENOMIC DNA]</scope>
    <source>
        <strain evidence="3 4">RP-1-14</strain>
    </source>
</reference>
<comment type="similarity">
    <text evidence="1">Belongs to the TonB-dependent receptor family.</text>
</comment>
<accession>A0A4R0NLX4</accession>
<dbReference type="PROSITE" id="PS52016">
    <property type="entry name" value="TONB_DEPENDENT_REC_3"/>
    <property type="match status" value="1"/>
</dbReference>
<dbReference type="EMBL" id="SJSL01000002">
    <property type="protein sequence ID" value="TCD01840.1"/>
    <property type="molecule type" value="Genomic_DNA"/>
</dbReference>
<dbReference type="Proteomes" id="UP000293347">
    <property type="component" value="Unassembled WGS sequence"/>
</dbReference>
<dbReference type="GO" id="GO:0009279">
    <property type="term" value="C:cell outer membrane"/>
    <property type="evidence" value="ECO:0007669"/>
    <property type="project" value="UniProtKB-SubCell"/>
</dbReference>
<dbReference type="Gene3D" id="2.170.130.10">
    <property type="entry name" value="TonB-dependent receptor, plug domain"/>
    <property type="match status" value="1"/>
</dbReference>
<organism evidence="3 4">
    <name type="scientific">Pedobacter psychroterrae</name>
    <dbReference type="NCBI Taxonomy" id="2530453"/>
    <lineage>
        <taxon>Bacteria</taxon>
        <taxon>Pseudomonadati</taxon>
        <taxon>Bacteroidota</taxon>
        <taxon>Sphingobacteriia</taxon>
        <taxon>Sphingobacteriales</taxon>
        <taxon>Sphingobacteriaceae</taxon>
        <taxon>Pedobacter</taxon>
    </lineage>
</organism>
<evidence type="ECO:0000313" key="3">
    <source>
        <dbReference type="EMBL" id="TCD01840.1"/>
    </source>
</evidence>
<dbReference type="SUPFAM" id="SSF56935">
    <property type="entry name" value="Porins"/>
    <property type="match status" value="1"/>
</dbReference>
<dbReference type="FunFam" id="2.170.130.10:FF:000003">
    <property type="entry name" value="SusC/RagA family TonB-linked outer membrane protein"/>
    <property type="match status" value="1"/>
</dbReference>
<evidence type="ECO:0000313" key="4">
    <source>
        <dbReference type="Proteomes" id="UP000293347"/>
    </source>
</evidence>
<dbReference type="NCBIfam" id="TIGR04057">
    <property type="entry name" value="SusC_RagA_signa"/>
    <property type="match status" value="1"/>
</dbReference>
<keyword evidence="1" id="KW-0813">Transport</keyword>
<dbReference type="InterPro" id="IPR008969">
    <property type="entry name" value="CarboxyPept-like_regulatory"/>
</dbReference>
<comment type="subcellular location">
    <subcellularLocation>
        <location evidence="1">Cell outer membrane</location>
        <topology evidence="1">Multi-pass membrane protein</topology>
    </subcellularLocation>
</comment>
<gene>
    <name evidence="3" type="ORF">EZ437_12695</name>
</gene>
<dbReference type="InterPro" id="IPR023997">
    <property type="entry name" value="TonB-dep_OMP_SusC/RagA_CS"/>
</dbReference>